<accession>A4BF04</accession>
<protein>
    <submittedName>
        <fullName evidence="1">Uncharacterized protein</fullName>
    </submittedName>
</protein>
<keyword evidence="2" id="KW-1185">Reference proteome</keyword>
<gene>
    <name evidence="1" type="ORF">MED297_18663</name>
</gene>
<dbReference type="STRING" id="314283.MED297_18663"/>
<dbReference type="EMBL" id="AAOE01000011">
    <property type="protein sequence ID" value="EAR09339.1"/>
    <property type="molecule type" value="Genomic_DNA"/>
</dbReference>
<organism evidence="1 2">
    <name type="scientific">Reinekea blandensis MED297</name>
    <dbReference type="NCBI Taxonomy" id="314283"/>
    <lineage>
        <taxon>Bacteria</taxon>
        <taxon>Pseudomonadati</taxon>
        <taxon>Pseudomonadota</taxon>
        <taxon>Gammaproteobacteria</taxon>
        <taxon>Oceanospirillales</taxon>
        <taxon>Saccharospirillaceae</taxon>
        <taxon>Reinekea</taxon>
    </lineage>
</organism>
<evidence type="ECO:0000313" key="1">
    <source>
        <dbReference type="EMBL" id="EAR09339.1"/>
    </source>
</evidence>
<dbReference type="HOGENOM" id="CLU_2370771_0_0_6"/>
<reference evidence="1 2" key="1">
    <citation type="submission" date="2006-02" db="EMBL/GenBank/DDBJ databases">
        <authorList>
            <person name="Pinhassi J."/>
            <person name="Pedros-Alio C."/>
            <person name="Ferriera S."/>
            <person name="Johnson J."/>
            <person name="Kravitz S."/>
            <person name="Halpern A."/>
            <person name="Remington K."/>
            <person name="Beeson K."/>
            <person name="Tran B."/>
            <person name="Rogers Y.-H."/>
            <person name="Friedman R."/>
            <person name="Venter J.C."/>
        </authorList>
    </citation>
    <scope>NUCLEOTIDE SEQUENCE [LARGE SCALE GENOMIC DNA]</scope>
    <source>
        <strain evidence="1 2">MED297</strain>
    </source>
</reference>
<comment type="caution">
    <text evidence="1">The sequence shown here is derived from an EMBL/GenBank/DDBJ whole genome shotgun (WGS) entry which is preliminary data.</text>
</comment>
<sequence>MVVFVPPTGCLYQLTHSLLTEVLRGFPPGALLTFHCIFQQWSTLILWDICLGDRPQKIGDKIGESGRKTLIDGREPGLVPGDCKRAGQLDLNGRC</sequence>
<evidence type="ECO:0000313" key="2">
    <source>
        <dbReference type="Proteomes" id="UP000005953"/>
    </source>
</evidence>
<proteinExistence type="predicted"/>
<name>A4BF04_9GAMM</name>
<dbReference type="Proteomes" id="UP000005953">
    <property type="component" value="Unassembled WGS sequence"/>
</dbReference>
<dbReference type="AlphaFoldDB" id="A4BF04"/>